<dbReference type="EMBL" id="FMUE01000006">
    <property type="protein sequence ID" value="SCX26798.1"/>
    <property type="molecule type" value="Genomic_DNA"/>
</dbReference>
<evidence type="ECO:0000313" key="1">
    <source>
        <dbReference type="EMBL" id="SCX26798.1"/>
    </source>
</evidence>
<sequence>MTRVLFVGQKPDTVDFSDPSLPPGFDAEKIQAGIDIAETTMTERGWDGDICMIAPDDSGIAILAAQLASVDYDCVVIGGGLRLPPKGLEFFEKVVNAIHQGAPKAAIAFNTRPQDTAEAAARWIGNASPSITTSSEV</sequence>
<dbReference type="RefSeq" id="WP_077120598.1">
    <property type="nucleotide sequence ID" value="NZ_FMUE01000006.1"/>
</dbReference>
<dbReference type="Proteomes" id="UP000187891">
    <property type="component" value="Unassembled WGS sequence"/>
</dbReference>
<evidence type="ECO:0000313" key="2">
    <source>
        <dbReference type="Proteomes" id="UP000187891"/>
    </source>
</evidence>
<name>A0A1R3TRK1_9HYPH</name>
<organism evidence="1 2">
    <name type="scientific">Agrobacterium rosae</name>
    <dbReference type="NCBI Taxonomy" id="1972867"/>
    <lineage>
        <taxon>Bacteria</taxon>
        <taxon>Pseudomonadati</taxon>
        <taxon>Pseudomonadota</taxon>
        <taxon>Alphaproteobacteria</taxon>
        <taxon>Hyphomicrobiales</taxon>
        <taxon>Rhizobiaceae</taxon>
        <taxon>Rhizobium/Agrobacterium group</taxon>
        <taxon>Agrobacterium</taxon>
    </lineage>
</organism>
<proteinExistence type="predicted"/>
<protein>
    <submittedName>
        <fullName evidence="1">Uncharacterized protein</fullName>
    </submittedName>
</protein>
<accession>A0A1R3TRK1</accession>
<dbReference type="STRING" id="1907666.DSM25559_2914"/>
<gene>
    <name evidence="1" type="ORF">DSM25559_2914</name>
</gene>
<reference evidence="2" key="1">
    <citation type="submission" date="2016-10" db="EMBL/GenBank/DDBJ databases">
        <authorList>
            <person name="Wibberg D."/>
        </authorList>
    </citation>
    <scope>NUCLEOTIDE SEQUENCE [LARGE SCALE GENOMIC DNA]</scope>
</reference>
<dbReference type="AlphaFoldDB" id="A0A1R3TRK1"/>